<dbReference type="GO" id="GO:0016787">
    <property type="term" value="F:hydrolase activity"/>
    <property type="evidence" value="ECO:0007669"/>
    <property type="project" value="UniProtKB-KW"/>
</dbReference>
<dbReference type="CDD" id="cd18882">
    <property type="entry name" value="NUDIX_Hydrolase"/>
    <property type="match status" value="1"/>
</dbReference>
<evidence type="ECO:0000259" key="2">
    <source>
        <dbReference type="PROSITE" id="PS51462"/>
    </source>
</evidence>
<keyword evidence="1 3" id="KW-0378">Hydrolase</keyword>
<reference evidence="4" key="1">
    <citation type="journal article" date="2021" name="Science">
        <title>Hunting the eagle killer: A cyanobacterial neurotoxin causes vacuolar myelinopathy.</title>
        <authorList>
            <person name="Breinlinger S."/>
            <person name="Phillips T.J."/>
            <person name="Haram B.N."/>
            <person name="Mares J."/>
            <person name="Martinez Yerena J.A."/>
            <person name="Hrouzek P."/>
            <person name="Sobotka R."/>
            <person name="Henderson W.M."/>
            <person name="Schmieder P."/>
            <person name="Williams S.M."/>
            <person name="Lauderdale J.D."/>
            <person name="Wilde H.D."/>
            <person name="Gerrin W."/>
            <person name="Kust A."/>
            <person name="Washington J.W."/>
            <person name="Wagner C."/>
            <person name="Geier B."/>
            <person name="Liebeke M."/>
            <person name="Enke H."/>
            <person name="Niedermeyer T.H.J."/>
            <person name="Wilde S.B."/>
        </authorList>
    </citation>
    <scope>NUCLEOTIDE SEQUENCE [LARGE SCALE GENOMIC DNA]</scope>
    <source>
        <strain evidence="4">Thurmond2011</strain>
    </source>
</reference>
<dbReference type="Proteomes" id="UP000667802">
    <property type="component" value="Unassembled WGS sequence"/>
</dbReference>
<dbReference type="AlphaFoldDB" id="A0AAP5M650"/>
<dbReference type="PROSITE" id="PS00893">
    <property type="entry name" value="NUDIX_BOX"/>
    <property type="match status" value="1"/>
</dbReference>
<organism evidence="3 4">
    <name type="scientific">Aetokthonos hydrillicola Thurmond2011</name>
    <dbReference type="NCBI Taxonomy" id="2712845"/>
    <lineage>
        <taxon>Bacteria</taxon>
        <taxon>Bacillati</taxon>
        <taxon>Cyanobacteriota</taxon>
        <taxon>Cyanophyceae</taxon>
        <taxon>Nostocales</taxon>
        <taxon>Hapalosiphonaceae</taxon>
        <taxon>Aetokthonos</taxon>
    </lineage>
</organism>
<comment type="caution">
    <text evidence="3">The sequence shown here is derived from an EMBL/GenBank/DDBJ whole genome shotgun (WGS) entry which is preliminary data.</text>
</comment>
<dbReference type="Gene3D" id="3.90.79.10">
    <property type="entry name" value="Nucleoside Triphosphate Pyrophosphohydrolase"/>
    <property type="match status" value="1"/>
</dbReference>
<feature type="domain" description="Nudix hydrolase" evidence="2">
    <location>
        <begin position="1"/>
        <end position="126"/>
    </location>
</feature>
<dbReference type="InterPro" id="IPR000086">
    <property type="entry name" value="NUDIX_hydrolase_dom"/>
</dbReference>
<keyword evidence="4" id="KW-1185">Reference proteome</keyword>
<dbReference type="SUPFAM" id="SSF55811">
    <property type="entry name" value="Nudix"/>
    <property type="match status" value="1"/>
</dbReference>
<accession>A0AAP5M650</accession>
<dbReference type="InterPro" id="IPR015797">
    <property type="entry name" value="NUDIX_hydrolase-like_dom_sf"/>
</dbReference>
<gene>
    <name evidence="3" type="ORF">G7B40_004225</name>
</gene>
<dbReference type="EMBL" id="JAALHA020000001">
    <property type="protein sequence ID" value="MDR9893780.1"/>
    <property type="molecule type" value="Genomic_DNA"/>
</dbReference>
<name>A0AAP5M650_9CYAN</name>
<sequence>MVAQVAIAILYQENKFLMQLRDNIPTISYPGFWGLFGGHMEPGETPDVTVKREILEEIGYVLPTVSDFGCYPDEKAVRHVFHAPLVVELNQLVLSEGWDMGLVTPEDIHQGSCYSAIAGEVRPLGSIHQRILLDFMRRKNLTTNT</sequence>
<evidence type="ECO:0000256" key="1">
    <source>
        <dbReference type="ARBA" id="ARBA00022801"/>
    </source>
</evidence>
<dbReference type="Pfam" id="PF00293">
    <property type="entry name" value="NUDIX"/>
    <property type="match status" value="1"/>
</dbReference>
<proteinExistence type="predicted"/>
<dbReference type="RefSeq" id="WP_208338229.1">
    <property type="nucleotide sequence ID" value="NZ_CAWQFN010000041.1"/>
</dbReference>
<dbReference type="InterPro" id="IPR020084">
    <property type="entry name" value="NUDIX_hydrolase_CS"/>
</dbReference>
<dbReference type="PROSITE" id="PS51462">
    <property type="entry name" value="NUDIX"/>
    <property type="match status" value="1"/>
</dbReference>
<evidence type="ECO:0000313" key="3">
    <source>
        <dbReference type="EMBL" id="MDR9893780.1"/>
    </source>
</evidence>
<evidence type="ECO:0000313" key="4">
    <source>
        <dbReference type="Proteomes" id="UP000667802"/>
    </source>
</evidence>
<protein>
    <submittedName>
        <fullName evidence="3">NUDIX hydrolase</fullName>
    </submittedName>
</protein>